<proteinExistence type="predicted"/>
<dbReference type="GO" id="GO:0003677">
    <property type="term" value="F:DNA binding"/>
    <property type="evidence" value="ECO:0007669"/>
    <property type="project" value="InterPro"/>
</dbReference>
<dbReference type="SMART" id="SM00530">
    <property type="entry name" value="HTH_XRE"/>
    <property type="match status" value="1"/>
</dbReference>
<dbReference type="SUPFAM" id="SSF47413">
    <property type="entry name" value="lambda repressor-like DNA-binding domains"/>
    <property type="match status" value="1"/>
</dbReference>
<organism evidence="2">
    <name type="scientific">Sporolactobacillus sp. Y61</name>
    <dbReference type="NCBI Taxonomy" id="3160863"/>
    <lineage>
        <taxon>Bacteria</taxon>
        <taxon>Bacillati</taxon>
        <taxon>Bacillota</taxon>
        <taxon>Bacilli</taxon>
        <taxon>Bacillales</taxon>
        <taxon>Sporolactobacillaceae</taxon>
        <taxon>Sporolactobacillus</taxon>
    </lineage>
</organism>
<protein>
    <submittedName>
        <fullName evidence="2">Helix-turn-helix transcriptional regulator</fullName>
    </submittedName>
</protein>
<dbReference type="AlphaFoldDB" id="A0AAU8IIN1"/>
<feature type="domain" description="HTH cro/C1-type" evidence="1">
    <location>
        <begin position="37"/>
        <end position="80"/>
    </location>
</feature>
<dbReference type="PROSITE" id="PS50943">
    <property type="entry name" value="HTH_CROC1"/>
    <property type="match status" value="1"/>
</dbReference>
<sequence length="99" mass="11761">MGVADRYARHRSRRDPEFKRIWEDKDRRKRFELSSKIIELRLKMGLNQTKFAKVIGVKQPYLSRLENGDENITYDGLERLFNKAGATLKLKIEYNKDSV</sequence>
<accession>A0AAU8IIN1</accession>
<dbReference type="InterPro" id="IPR010982">
    <property type="entry name" value="Lambda_DNA-bd_dom_sf"/>
</dbReference>
<dbReference type="Gene3D" id="1.10.260.40">
    <property type="entry name" value="lambda repressor-like DNA-binding domains"/>
    <property type="match status" value="1"/>
</dbReference>
<dbReference type="Pfam" id="PF01381">
    <property type="entry name" value="HTH_3"/>
    <property type="match status" value="1"/>
</dbReference>
<dbReference type="InterPro" id="IPR001387">
    <property type="entry name" value="Cro/C1-type_HTH"/>
</dbReference>
<dbReference type="RefSeq" id="WP_353949179.1">
    <property type="nucleotide sequence ID" value="NZ_CP159510.1"/>
</dbReference>
<name>A0AAU8IIN1_9BACL</name>
<gene>
    <name evidence="2" type="ORF">ABNN70_06555</name>
</gene>
<evidence type="ECO:0000259" key="1">
    <source>
        <dbReference type="PROSITE" id="PS50943"/>
    </source>
</evidence>
<evidence type="ECO:0000313" key="2">
    <source>
        <dbReference type="EMBL" id="XCJ18100.1"/>
    </source>
</evidence>
<dbReference type="EMBL" id="CP159510">
    <property type="protein sequence ID" value="XCJ18100.1"/>
    <property type="molecule type" value="Genomic_DNA"/>
</dbReference>
<reference evidence="2" key="1">
    <citation type="submission" date="2024-06" db="EMBL/GenBank/DDBJ databases">
        <authorList>
            <person name="Fan A."/>
            <person name="Zhang F.Y."/>
            <person name="Zhang L."/>
        </authorList>
    </citation>
    <scope>NUCLEOTIDE SEQUENCE</scope>
    <source>
        <strain evidence="2">Y61</strain>
    </source>
</reference>
<dbReference type="CDD" id="cd00093">
    <property type="entry name" value="HTH_XRE"/>
    <property type="match status" value="1"/>
</dbReference>